<feature type="region of interest" description="Disordered" evidence="1">
    <location>
        <begin position="495"/>
        <end position="614"/>
    </location>
</feature>
<dbReference type="AlphaFoldDB" id="A0AA48L4C3"/>
<evidence type="ECO:0000313" key="2">
    <source>
        <dbReference type="EMBL" id="BEI91708.1"/>
    </source>
</evidence>
<feature type="region of interest" description="Disordered" evidence="1">
    <location>
        <begin position="1"/>
        <end position="464"/>
    </location>
</feature>
<feature type="compositionally biased region" description="Polar residues" evidence="1">
    <location>
        <begin position="822"/>
        <end position="832"/>
    </location>
</feature>
<dbReference type="GeneID" id="85495578"/>
<dbReference type="Proteomes" id="UP001233271">
    <property type="component" value="Chromosome 4"/>
</dbReference>
<gene>
    <name evidence="2" type="ORF">CcaverHIS019_0405280</name>
</gene>
<feature type="compositionally biased region" description="Polar residues" evidence="1">
    <location>
        <begin position="628"/>
        <end position="648"/>
    </location>
</feature>
<dbReference type="RefSeq" id="XP_060456973.1">
    <property type="nucleotide sequence ID" value="XM_060600373.1"/>
</dbReference>
<feature type="compositionally biased region" description="Polar residues" evidence="1">
    <location>
        <begin position="10"/>
        <end position="19"/>
    </location>
</feature>
<feature type="region of interest" description="Disordered" evidence="1">
    <location>
        <begin position="853"/>
        <end position="874"/>
    </location>
</feature>
<feature type="region of interest" description="Disordered" evidence="1">
    <location>
        <begin position="626"/>
        <end position="653"/>
    </location>
</feature>
<feature type="compositionally biased region" description="Polar residues" evidence="1">
    <location>
        <begin position="293"/>
        <end position="302"/>
    </location>
</feature>
<sequence>MLGDSPPNKRVSNIYNTHSLPPGAAAPTNSLNGSEGFRSGFRVQSRAQDVGTPAHAPHARPNGTPIAMMHRQANGMPNGVPHEVPLPMQNSMLNGVGQSLSNGTSKALPSSPPQAQYKQPMANGYGIPTSPPKAPLKQLPNSPPMAPPRQLHNNNYPSPRPLPTPVANGPHATGPYPSNGMALPNGHFSPPMSRPGPPTGHQSALPLPPGAAHRSVPMPALASPPMSPPTAQFNPMDPSGGFPKQVYSRPPLLDASGNDGPARRGPLPQRMTSVDATEPRVPNGSLPQHDAHSNSGHRNAQSPPVPPSAGQFASRNPYAVSSPAPVQNSHQTQMLDRGLRTPASAPSVPNGRAVIAPPARSTSVSQRPTPSPSGGRPLPAEPGRSPPGAWPSGWRALPPEPSQSPPGTWPSAAATASGATVHVIASSDTRRATPVVPTSHPIAPPPSAVAPTNMAPQASTALSRPKITIPSTSTQATMPPPQPQPYTAPVLAAATAATNPSVTKEVQRQAPPPKGSSLMSPIEFTPSSTVPERRDAKPETGAPQAQPSGTYAGVGNGIPPTAALVGSQLPPRTRTSVQGRRIASSPLASPSVSMPPSPTLATHTPASASTGSRSVSTASAVSAAMSRFSRQSDSPAPSMASSLSTARASSVMDRGRPKLLHKVERSMTSLLVHPRITMSLLPFLNINSFLNLLGSDDELRKYISGEMVGRWVMREWGITIERERGRSWPGLTVWEGFLESLLHDPAVYSTYPGQYHNLLRHLSLSHSLIVLFLRTLPAAAFPYAPPLPFDDDLQLPPLHKSSSAGSFHSMGGALRRLGSRPGSRTGSYTGSDAGSGMKMPRRERVTEVVMPEPLSAGPRDSAPALPLKGGKPVHRRGSIGSIASVAPSFNFGRKRSNSMASVQSAAFMAPTSGEKPATPVPQGKAAFPPVSYPTAKRYEFRRYGDNASLSPSGNGGPSGSRPGSIMSVQSGSVAHHNGAMSSSRSLDTLPAPPPIGGSRRGARSSLTSSSSKRSDVGANGNGSNSPVQRRWDSPTQLMRVELAFERPPPFMTGRAPILRVFVPISDKVHRWPSKEGADASWRELEKCGASKRMRLGDLVVNTALSRPSNTEHVLIFVPFVQHKLVPLEYVHCNTGHLPHYLDAFSLSPTYYDPFLPTPQIIYLDFAPWAQQAMNSVRLAYERRDHMTTSGARISAKRYLHVGGIEVKAGDRVAPEWQGMISLEAEGTAEGRQAMEARFGHGDPARVIMGPWEVVRERSMLGSLWLRLIPESR</sequence>
<proteinExistence type="predicted"/>
<evidence type="ECO:0000313" key="3">
    <source>
        <dbReference type="Proteomes" id="UP001233271"/>
    </source>
</evidence>
<feature type="region of interest" description="Disordered" evidence="1">
    <location>
        <begin position="910"/>
        <end position="930"/>
    </location>
</feature>
<feature type="region of interest" description="Disordered" evidence="1">
    <location>
        <begin position="803"/>
        <end position="840"/>
    </location>
</feature>
<feature type="compositionally biased region" description="Polar residues" evidence="1">
    <location>
        <begin position="324"/>
        <end position="334"/>
    </location>
</feature>
<organism evidence="2 3">
    <name type="scientific">Cutaneotrichosporon cavernicola</name>
    <dbReference type="NCBI Taxonomy" id="279322"/>
    <lineage>
        <taxon>Eukaryota</taxon>
        <taxon>Fungi</taxon>
        <taxon>Dikarya</taxon>
        <taxon>Basidiomycota</taxon>
        <taxon>Agaricomycotina</taxon>
        <taxon>Tremellomycetes</taxon>
        <taxon>Trichosporonales</taxon>
        <taxon>Trichosporonaceae</taxon>
        <taxon>Cutaneotrichosporon</taxon>
    </lineage>
</organism>
<evidence type="ECO:0000256" key="1">
    <source>
        <dbReference type="SAM" id="MobiDB-lite"/>
    </source>
</evidence>
<feature type="compositionally biased region" description="Polar residues" evidence="1">
    <location>
        <begin position="88"/>
        <end position="117"/>
    </location>
</feature>
<protein>
    <submittedName>
        <fullName evidence="2">Uncharacterized protein</fullName>
    </submittedName>
</protein>
<keyword evidence="3" id="KW-1185">Reference proteome</keyword>
<feature type="region of interest" description="Disordered" evidence="1">
    <location>
        <begin position="944"/>
        <end position="1032"/>
    </location>
</feature>
<reference evidence="2" key="1">
    <citation type="journal article" date="2023" name="BMC Genomics">
        <title>Chromosome-level genome assemblies of Cutaneotrichosporon spp. (Trichosporonales, Basidiomycota) reveal imbalanced evolution between nucleotide sequences and chromosome synteny.</title>
        <authorList>
            <person name="Kobayashi Y."/>
            <person name="Kayamori A."/>
            <person name="Aoki K."/>
            <person name="Shiwa Y."/>
            <person name="Matsutani M."/>
            <person name="Fujita N."/>
            <person name="Sugita T."/>
            <person name="Iwasaki W."/>
            <person name="Tanaka N."/>
            <person name="Takashima M."/>
        </authorList>
    </citation>
    <scope>NUCLEOTIDE SEQUENCE</scope>
    <source>
        <strain evidence="2">HIS019</strain>
    </source>
</reference>
<feature type="compositionally biased region" description="Pro residues" evidence="1">
    <location>
        <begin position="398"/>
        <end position="408"/>
    </location>
</feature>
<accession>A0AA48L4C3</accession>
<name>A0AA48L4C3_9TREE</name>
<dbReference type="EMBL" id="AP028215">
    <property type="protein sequence ID" value="BEI91708.1"/>
    <property type="molecule type" value="Genomic_DNA"/>
</dbReference>
<dbReference type="KEGG" id="ccac:CcaHIS019_0405280"/>